<dbReference type="Pfam" id="PF04883">
    <property type="entry name" value="HK97-gp10_like"/>
    <property type="match status" value="1"/>
</dbReference>
<evidence type="ECO:0000313" key="1">
    <source>
        <dbReference type="EMBL" id="QNH53784.1"/>
    </source>
</evidence>
<evidence type="ECO:0000313" key="2">
    <source>
        <dbReference type="Proteomes" id="UP000515480"/>
    </source>
</evidence>
<dbReference type="Proteomes" id="UP000515480">
    <property type="component" value="Chromosome"/>
</dbReference>
<dbReference type="AlphaFoldDB" id="A0A7G7VI41"/>
<sequence>MARYRGFVSAEKILSELGAEATTAAKEALAHGADDVVAEAKNRCPVYTGTDKRVVKGALRDSIHKRLRRKDGSVWRIAADAASQDGVFYGVLVEFSPRINKPFLYPALDAKKDGIRSAIVDAVRTAIRRRGK</sequence>
<organism evidence="1 2">
    <name type="scientific">Selenomonas timonae</name>
    <dbReference type="NCBI Taxonomy" id="2754044"/>
    <lineage>
        <taxon>Bacteria</taxon>
        <taxon>Bacillati</taxon>
        <taxon>Bacillota</taxon>
        <taxon>Negativicutes</taxon>
        <taxon>Selenomonadales</taxon>
        <taxon>Selenomonadaceae</taxon>
        <taxon>Selenomonas</taxon>
    </lineage>
</organism>
<keyword evidence="2" id="KW-1185">Reference proteome</keyword>
<dbReference type="InterPro" id="IPR010064">
    <property type="entry name" value="HK97-gp10_tail"/>
</dbReference>
<accession>A0A7G7VI41</accession>
<name>A0A7G7VI41_9FIRM</name>
<dbReference type="KEGG" id="stim:H1B31_07825"/>
<proteinExistence type="predicted"/>
<dbReference type="EMBL" id="CP060204">
    <property type="protein sequence ID" value="QNH53784.1"/>
    <property type="molecule type" value="Genomic_DNA"/>
</dbReference>
<reference evidence="1 2" key="1">
    <citation type="submission" date="2020-07" db="EMBL/GenBank/DDBJ databases">
        <title>Complete genome and description of Selenomonas timonensis sp. nov., a new bacterium isolated from a gingivitis subject.</title>
        <authorList>
            <person name="Antezack A."/>
        </authorList>
    </citation>
    <scope>NUCLEOTIDE SEQUENCE [LARGE SCALE GENOMIC DNA]</scope>
    <source>
        <strain evidence="1 2">Marseille-Q3039</strain>
    </source>
</reference>
<gene>
    <name evidence="1" type="ORF">H1B31_07825</name>
</gene>
<protein>
    <submittedName>
        <fullName evidence="1">HK97 gp10 family phage protein</fullName>
    </submittedName>
</protein>
<dbReference type="RefSeq" id="WP_185979907.1">
    <property type="nucleotide sequence ID" value="NZ_CP060204.1"/>
</dbReference>